<dbReference type="InterPro" id="IPR002884">
    <property type="entry name" value="P_dom"/>
</dbReference>
<evidence type="ECO:0000313" key="4">
    <source>
        <dbReference type="EMBL" id="AVP98459.1"/>
    </source>
</evidence>
<reference evidence="4 5" key="2">
    <citation type="submission" date="2018-03" db="EMBL/GenBank/DDBJ databases">
        <authorList>
            <person name="Keele B.F."/>
        </authorList>
    </citation>
    <scope>NUCLEOTIDE SEQUENCE [LARGE SCALE GENOMIC DNA]</scope>
    <source>
        <strain evidence="4 5">D13</strain>
    </source>
</reference>
<feature type="domain" description="P/Homo B" evidence="3">
    <location>
        <begin position="814"/>
        <end position="987"/>
    </location>
</feature>
<dbReference type="AlphaFoldDB" id="A0A2P1PUD4"/>
<dbReference type="SUPFAM" id="SSF49785">
    <property type="entry name" value="Galactose-binding domain-like"/>
    <property type="match status" value="1"/>
</dbReference>
<proteinExistence type="predicted"/>
<keyword evidence="2" id="KW-0378">Hydrolase</keyword>
<dbReference type="Proteomes" id="UP000241074">
    <property type="component" value="Chromosome"/>
</dbReference>
<keyword evidence="5" id="KW-1185">Reference proteome</keyword>
<dbReference type="Gene3D" id="2.60.120.260">
    <property type="entry name" value="Galactose-binding domain-like"/>
    <property type="match status" value="1"/>
</dbReference>
<dbReference type="GO" id="GO:0006508">
    <property type="term" value="P:proteolysis"/>
    <property type="evidence" value="ECO:0007669"/>
    <property type="project" value="UniProtKB-KW"/>
</dbReference>
<dbReference type="OrthoDB" id="9813435at2"/>
<dbReference type="Pfam" id="PF01483">
    <property type="entry name" value="P_proprotein"/>
    <property type="match status" value="1"/>
</dbReference>
<name>A0A2P1PUD4_9GAMM</name>
<dbReference type="GO" id="GO:0004252">
    <property type="term" value="F:serine-type endopeptidase activity"/>
    <property type="evidence" value="ECO:0007669"/>
    <property type="project" value="InterPro"/>
</dbReference>
<accession>A0A2P1PUD4</accession>
<evidence type="ECO:0000313" key="5">
    <source>
        <dbReference type="Proteomes" id="UP000241074"/>
    </source>
</evidence>
<reference evidence="4 5" key="1">
    <citation type="submission" date="2018-03" db="EMBL/GenBank/DDBJ databases">
        <title>Ahniella affigens gen. nov., sp. nov., a gammaproteobacterium isolated from sandy soil near a stream.</title>
        <authorList>
            <person name="Ko Y."/>
            <person name="Kim J.-H."/>
        </authorList>
    </citation>
    <scope>NUCLEOTIDE SEQUENCE [LARGE SCALE GENOMIC DNA]</scope>
    <source>
        <strain evidence="4 5">D13</strain>
    </source>
</reference>
<keyword evidence="1" id="KW-0645">Protease</keyword>
<protein>
    <recommendedName>
        <fullName evidence="3">P/Homo B domain-containing protein</fullName>
    </recommendedName>
</protein>
<dbReference type="EMBL" id="CP027860">
    <property type="protein sequence ID" value="AVP98459.1"/>
    <property type="molecule type" value="Genomic_DNA"/>
</dbReference>
<dbReference type="PROSITE" id="PS51829">
    <property type="entry name" value="P_HOMO_B"/>
    <property type="match status" value="1"/>
</dbReference>
<sequence length="1003" mass="104460">MSVMGRIGKWVFVTVVCTGIPALAVAQAETSGLQRQGGVGAYTDESTPPEVLRTSSLPYRGKAIAFAETQPVRDWPAPPIAKPAVEVQNYVELIEIKNADHLNPFVPGAGAGASAFFTDPLLRLNVHHAPLAMPSPSLVFAGPSGDDRFALFGNRVTPPDTQGDVGIAHYVSMVNGPIGIYNKTTGALSVPQFKLSTLFSSLPPGNLCRTNDDGDPIVLFDPLAQRWVVSQFALASTSSPPWFECIAVSKTSDPTGAWYVWGFQTPDNGGFPDYPKMGVWTDAYYMTTHQNGFLAPPSAAGRGTGFFAFDRNKMLAGDPNATYIYFDRPTPGEGGIIPSDIDGMNPPPPGNAATMIRYTADEFGGSFIDGVLPYQFVPDFTSPANSTLTVLPAVAVAAFDARQPSGRTDIEQPAPATAANNLDALNDRAMFRVSYRNLGTIAAPINSYTMAWGVNVSGVNPTGALQFTSGVRWVELRRDGAGVFSVRDQGTHAASNIDGATGTNYWMPHIAQDAQGNVALGYSESSTTTFPTISWAGRTGSSPASTLNEGSATMFAGTGIQNSTSSRWGDYSSMSIDPVDDCTFYYHTETRLAAANASSGAWSTQVGAFKFPTCTSNLTRGTLTVNVTACSGGAPVPNAIVNAGNGYVAGTNASGQAILTMVTGNYTVVGNITNAGSTPANVTITDGGNAILNICLTGQPVVQSNSFTVTAESFNPPNGAIDPGETVTVDIPVTNNGLGDATDIVGTLQATGGVTAPGAAQSYGALTVGGSATRSFTFTASPSLACGNRVTMTVQFADGPLNLGNRTYVATTGVVTGSSTQTVSYTGPAVTVPDNNLTGVNITLPVSGLTGSITDLNFRFDQAPSGTCDATLANANSAMDHTFVGDLIFKLTAPSGANVSVMQNRGGTRENICQTLLDDDNGFPALSTLSNTSGQTVSGNFAPDAPLSVFDTLDPNGNWVLNVVDNANADTGSMRRFSIVMDLEQRTCVGALADGLFANGFEN</sequence>
<dbReference type="KEGG" id="xba:C7S18_15245"/>
<gene>
    <name evidence="4" type="ORF">C7S18_15245</name>
</gene>
<evidence type="ECO:0000256" key="1">
    <source>
        <dbReference type="ARBA" id="ARBA00022670"/>
    </source>
</evidence>
<evidence type="ECO:0000259" key="3">
    <source>
        <dbReference type="PROSITE" id="PS51829"/>
    </source>
</evidence>
<evidence type="ECO:0000256" key="2">
    <source>
        <dbReference type="ARBA" id="ARBA00022801"/>
    </source>
</evidence>
<organism evidence="4 5">
    <name type="scientific">Ahniella affigens</name>
    <dbReference type="NCBI Taxonomy" id="2021234"/>
    <lineage>
        <taxon>Bacteria</taxon>
        <taxon>Pseudomonadati</taxon>
        <taxon>Pseudomonadota</taxon>
        <taxon>Gammaproteobacteria</taxon>
        <taxon>Lysobacterales</taxon>
        <taxon>Rhodanobacteraceae</taxon>
        <taxon>Ahniella</taxon>
    </lineage>
</organism>
<dbReference type="InterPro" id="IPR008979">
    <property type="entry name" value="Galactose-bd-like_sf"/>
</dbReference>